<name>A0A657LT51_9HYPH</name>
<evidence type="ECO:0000259" key="1">
    <source>
        <dbReference type="Pfam" id="PF08787"/>
    </source>
</evidence>
<comment type="caution">
    <text evidence="2">The sequence shown here is derived from an EMBL/GenBank/DDBJ whole genome shotgun (WGS) entry which is preliminary data.</text>
</comment>
<dbReference type="AlphaFoldDB" id="A0A657LT51"/>
<protein>
    <recommendedName>
        <fullName evidence="1">Alginate lyase 2 domain-containing protein</fullName>
    </recommendedName>
</protein>
<keyword evidence="3" id="KW-1185">Reference proteome</keyword>
<dbReference type="InterPro" id="IPR014895">
    <property type="entry name" value="Alginate_lyase_2"/>
</dbReference>
<dbReference type="InterPro" id="IPR013320">
    <property type="entry name" value="ConA-like_dom_sf"/>
</dbReference>
<evidence type="ECO:0000313" key="3">
    <source>
        <dbReference type="Proteomes" id="UP000182661"/>
    </source>
</evidence>
<proteinExistence type="predicted"/>
<reference evidence="2 3" key="1">
    <citation type="submission" date="2016-02" db="EMBL/GenBank/DDBJ databases">
        <title>Genome sequencing of a beta-galactosidase producing bacteria Rhizobium sp. 59.</title>
        <authorList>
            <person name="Wang D."/>
            <person name="Kot W."/>
            <person name="Qin Y."/>
            <person name="Hansen L."/>
            <person name="Naqvi K."/>
            <person name="Rensing C."/>
        </authorList>
    </citation>
    <scope>NUCLEOTIDE SEQUENCE [LARGE SCALE GENOMIC DNA]</scope>
    <source>
        <strain evidence="2 3">59</strain>
    </source>
</reference>
<dbReference type="SUPFAM" id="SSF49899">
    <property type="entry name" value="Concanavalin A-like lectins/glucanases"/>
    <property type="match status" value="1"/>
</dbReference>
<dbReference type="Gene3D" id="2.60.120.200">
    <property type="match status" value="1"/>
</dbReference>
<accession>A0A657LT51</accession>
<dbReference type="EMBL" id="LSRP01000087">
    <property type="protein sequence ID" value="OJF96424.1"/>
    <property type="molecule type" value="Genomic_DNA"/>
</dbReference>
<gene>
    <name evidence="2" type="ORF">AX760_17830</name>
</gene>
<evidence type="ECO:0000313" key="2">
    <source>
        <dbReference type="EMBL" id="OJF96424.1"/>
    </source>
</evidence>
<organism evidence="2 3">
    <name type="scientific">Pararhizobium antarcticum</name>
    <dbReference type="NCBI Taxonomy" id="1798805"/>
    <lineage>
        <taxon>Bacteria</taxon>
        <taxon>Pseudomonadati</taxon>
        <taxon>Pseudomonadota</taxon>
        <taxon>Alphaproteobacteria</taxon>
        <taxon>Hyphomicrobiales</taxon>
        <taxon>Rhizobiaceae</taxon>
        <taxon>Rhizobium/Agrobacterium group</taxon>
        <taxon>Pararhizobium</taxon>
    </lineage>
</organism>
<sequence>MDGQGDEYQWRIADGGHLAATLVVDELPMTSASKPGRIIIGQIHGPDDELCRLYFDNGKLYFMDDKAGEAMEETQFDLVDTAGNPTNIRLGDEFSYTIDVDGKSLVVSATHEGTTYSATDIISRFWVDKDLYFKAGAYIQVGKPGSKARAVGTGQGKVTFTALTRPTHDIFRKPSAREIDQDDDSEG</sequence>
<feature type="domain" description="Alginate lyase 2" evidence="1">
    <location>
        <begin position="5"/>
        <end position="164"/>
    </location>
</feature>
<dbReference type="Proteomes" id="UP000182661">
    <property type="component" value="Unassembled WGS sequence"/>
</dbReference>
<dbReference type="Pfam" id="PF08787">
    <property type="entry name" value="Alginate_lyase2"/>
    <property type="match status" value="1"/>
</dbReference>